<protein>
    <recommendedName>
        <fullName evidence="3">Aminoglycoside phosphotransferase domain-containing protein</fullName>
    </recommendedName>
</protein>
<dbReference type="PANTHER" id="PTHR21310:SF37">
    <property type="entry name" value="AMINOGLYCOSIDE PHOSPHOTRANSFERASE DOMAIN-CONTAINING PROTEIN"/>
    <property type="match status" value="1"/>
</dbReference>
<dbReference type="InterPro" id="IPR051678">
    <property type="entry name" value="AGP_Transferase"/>
</dbReference>
<dbReference type="Proteomes" id="UP000799538">
    <property type="component" value="Unassembled WGS sequence"/>
</dbReference>
<name>A0A6A6G3I7_9PEZI</name>
<dbReference type="AlphaFoldDB" id="A0A6A6G3I7"/>
<proteinExistence type="predicted"/>
<keyword evidence="2" id="KW-1185">Reference proteome</keyword>
<reference evidence="2" key="1">
    <citation type="journal article" date="2020" name="Stud. Mycol.">
        <title>101 Dothideomycetes genomes: A test case for predicting lifestyles and emergence of pathogens.</title>
        <authorList>
            <person name="Haridas S."/>
            <person name="Albert R."/>
            <person name="Binder M."/>
            <person name="Bloem J."/>
            <person name="LaButti K."/>
            <person name="Salamov A."/>
            <person name="Andreopoulos B."/>
            <person name="Baker S."/>
            <person name="Barry K."/>
            <person name="Bills G."/>
            <person name="Bluhm B."/>
            <person name="Cannon C."/>
            <person name="Castanera R."/>
            <person name="Culley D."/>
            <person name="Daum C."/>
            <person name="Ezra D."/>
            <person name="Gonzalez J."/>
            <person name="Henrissat B."/>
            <person name="Kuo A."/>
            <person name="Liang C."/>
            <person name="Lipzen A."/>
            <person name="Lutzoni F."/>
            <person name="Magnuson J."/>
            <person name="Mondo S."/>
            <person name="Nolan M."/>
            <person name="Ohm R."/>
            <person name="Pangilinan J."/>
            <person name="Park H.-J."/>
            <person name="Ramirez L."/>
            <person name="Alfaro M."/>
            <person name="Sun H."/>
            <person name="Tritt A."/>
            <person name="Yoshinaga Y."/>
            <person name="Zwiers L.-H."/>
            <person name="Turgeon B."/>
            <person name="Goodwin S."/>
            <person name="Spatafora J."/>
            <person name="Crous P."/>
            <person name="Grigoriev I."/>
        </authorList>
    </citation>
    <scope>NUCLEOTIDE SEQUENCE [LARGE SCALE GENOMIC DNA]</scope>
    <source>
        <strain evidence="2">CECT 20119</strain>
    </source>
</reference>
<sequence length="508" mass="58726">MAQKSAFRMGDTSLNAALSQGANFLRDREDIADTQELESKLWSSRGLLAATVASHLRLETSTCRILPPKFWIQGSTNLCIPVLAGNKDQGTRHRLLLRVAMPHMHAIRHYPDALDDKVNTEAATYMWMQRHCSDIRIPKLYAFAFSDGAQFTHVDLQPWHVRVRHRFRQWLYELLKWPMVGQYVPQRSAPETGIAFMLLEYIDRSVGKPFAFTRKKYSNDPVKRTNLYHGISRIMASLARIPQPRIGSFRFDRERGTVSLTNRPMNVAVMVTESAGSPRVIQTGQTYGDPLTFASDMLSVFDNFLLHEPLSVLNPTDARDRLTARVMLRALLHTFIPLERRYGPYLVQPTDLNAGNLFVDDDWNVTCMVDLEWINALPAEALSVNPWMTPTPFDMITDEYEHYEAERNKFLAILAEIECEKRLEHNINLVRTMEQSWKSRSIWFWDSLRYTNAWEGVFEDHLLTKYSTDRKLVQNLRRLSKLFCEDSETVVKRMVADARAYEAKSSKD</sequence>
<dbReference type="EMBL" id="ML992513">
    <property type="protein sequence ID" value="KAF2220301.1"/>
    <property type="molecule type" value="Genomic_DNA"/>
</dbReference>
<gene>
    <name evidence="1" type="ORF">BDZ85DRAFT_275887</name>
</gene>
<dbReference type="OrthoDB" id="3645574at2759"/>
<organism evidence="1 2">
    <name type="scientific">Elsinoe ampelina</name>
    <dbReference type="NCBI Taxonomy" id="302913"/>
    <lineage>
        <taxon>Eukaryota</taxon>
        <taxon>Fungi</taxon>
        <taxon>Dikarya</taxon>
        <taxon>Ascomycota</taxon>
        <taxon>Pezizomycotina</taxon>
        <taxon>Dothideomycetes</taxon>
        <taxon>Dothideomycetidae</taxon>
        <taxon>Myriangiales</taxon>
        <taxon>Elsinoaceae</taxon>
        <taxon>Elsinoe</taxon>
    </lineage>
</organism>
<dbReference type="InterPro" id="IPR011009">
    <property type="entry name" value="Kinase-like_dom_sf"/>
</dbReference>
<dbReference type="PANTHER" id="PTHR21310">
    <property type="entry name" value="AMINOGLYCOSIDE PHOSPHOTRANSFERASE-RELATED-RELATED"/>
    <property type="match status" value="1"/>
</dbReference>
<evidence type="ECO:0008006" key="3">
    <source>
        <dbReference type="Google" id="ProtNLM"/>
    </source>
</evidence>
<accession>A0A6A6G3I7</accession>
<evidence type="ECO:0000313" key="2">
    <source>
        <dbReference type="Proteomes" id="UP000799538"/>
    </source>
</evidence>
<evidence type="ECO:0000313" key="1">
    <source>
        <dbReference type="EMBL" id="KAF2220301.1"/>
    </source>
</evidence>
<dbReference type="SUPFAM" id="SSF56112">
    <property type="entry name" value="Protein kinase-like (PK-like)"/>
    <property type="match status" value="1"/>
</dbReference>